<organism evidence="7 8">
    <name type="scientific">Neonectria magnoliae</name>
    <dbReference type="NCBI Taxonomy" id="2732573"/>
    <lineage>
        <taxon>Eukaryota</taxon>
        <taxon>Fungi</taxon>
        <taxon>Dikarya</taxon>
        <taxon>Ascomycota</taxon>
        <taxon>Pezizomycotina</taxon>
        <taxon>Sordariomycetes</taxon>
        <taxon>Hypocreomycetidae</taxon>
        <taxon>Hypocreales</taxon>
        <taxon>Nectriaceae</taxon>
        <taxon>Neonectria</taxon>
    </lineage>
</organism>
<evidence type="ECO:0000256" key="2">
    <source>
        <dbReference type="ARBA" id="ARBA00005995"/>
    </source>
</evidence>
<dbReference type="EC" id="1.4.3.-" evidence="5"/>
<comment type="cofactor">
    <cofactor evidence="1 5">
        <name>FAD</name>
        <dbReference type="ChEBI" id="CHEBI:57692"/>
    </cofactor>
</comment>
<comment type="caution">
    <text evidence="7">The sequence shown here is derived from an EMBL/GenBank/DDBJ whole genome shotgun (WGS) entry which is preliminary data.</text>
</comment>
<dbReference type="Proteomes" id="UP001498421">
    <property type="component" value="Unassembled WGS sequence"/>
</dbReference>
<keyword evidence="3 5" id="KW-0560">Oxidoreductase</keyword>
<evidence type="ECO:0000259" key="6">
    <source>
        <dbReference type="Pfam" id="PF01593"/>
    </source>
</evidence>
<evidence type="ECO:0000313" key="8">
    <source>
        <dbReference type="Proteomes" id="UP001498421"/>
    </source>
</evidence>
<evidence type="ECO:0000256" key="1">
    <source>
        <dbReference type="ARBA" id="ARBA00001974"/>
    </source>
</evidence>
<evidence type="ECO:0000256" key="4">
    <source>
        <dbReference type="ARBA" id="ARBA00048448"/>
    </source>
</evidence>
<dbReference type="InterPro" id="IPR036188">
    <property type="entry name" value="FAD/NAD-bd_sf"/>
</dbReference>
<evidence type="ECO:0000313" key="7">
    <source>
        <dbReference type="EMBL" id="KAK7428101.1"/>
    </source>
</evidence>
<dbReference type="SUPFAM" id="SSF51905">
    <property type="entry name" value="FAD/NAD(P)-binding domain"/>
    <property type="match status" value="1"/>
</dbReference>
<keyword evidence="8" id="KW-1185">Reference proteome</keyword>
<evidence type="ECO:0000256" key="5">
    <source>
        <dbReference type="RuleBase" id="RU362067"/>
    </source>
</evidence>
<keyword evidence="5" id="KW-0274">FAD</keyword>
<dbReference type="EMBL" id="JAZAVK010000045">
    <property type="protein sequence ID" value="KAK7428101.1"/>
    <property type="molecule type" value="Genomic_DNA"/>
</dbReference>
<evidence type="ECO:0000256" key="3">
    <source>
        <dbReference type="ARBA" id="ARBA00023002"/>
    </source>
</evidence>
<dbReference type="Pfam" id="PF01593">
    <property type="entry name" value="Amino_oxidase"/>
    <property type="match status" value="1"/>
</dbReference>
<name>A0ABR1I5K1_9HYPO</name>
<reference evidence="7 8" key="1">
    <citation type="journal article" date="2025" name="Microbiol. Resour. Announc.">
        <title>Draft genome sequences for Neonectria magnoliae and Neonectria punicea, canker pathogens of Liriodendron tulipifera and Acer saccharum in West Virginia.</title>
        <authorList>
            <person name="Petronek H.M."/>
            <person name="Kasson M.T."/>
            <person name="Metheny A.M."/>
            <person name="Stauder C.M."/>
            <person name="Lovett B."/>
            <person name="Lynch S.C."/>
            <person name="Garnas J.R."/>
            <person name="Kasson L.R."/>
            <person name="Stajich J.E."/>
        </authorList>
    </citation>
    <scope>NUCLEOTIDE SEQUENCE [LARGE SCALE GENOMIC DNA]</scope>
    <source>
        <strain evidence="7 8">NRRL 64651</strain>
    </source>
</reference>
<sequence length="472" mass="52256">MTDQHDAIYDCIIVGAGYSGLAAAKSLTEHGSRPRILVLEARERVGGRAKTIHLDDGKYWDVGGSFLGVKQDLMYSLAQEYGVDVFPIPQKGKHIFLNRGRARKYSGLIPPLRPWEVVDSGLVLQQLERLVRTIDVEAPWTHSKAKAWDKTTVEEWTHRHTFTKAGRAMMDFGIQAIFGRPGRDISLLYAAFVFRTLGSVTAAFSSDGGLQQDMTKGGGTAIAERIREGIGGDQTVRLSEPVQRVKYNDDRDSHCTITTAKGEYRAKHVIFAIPPQFAMRVQFDPGLPTQKKALLESMELGAYCKVFATYEKPFWRDRGLRGEASNLDGYLALTFDATPPEAGSEGKLMGFVIGTRAREYATLPDDERKRIALDELARMFGKEAQKPKAFFYHSMLHEEWSAGCPVASPPPGIMTRYGEWIRKPVGPIHWAGTETSTRFYGYMEGAVSAGQRAAQEVIEALDLKGLGAGGTD</sequence>
<dbReference type="PANTHER" id="PTHR43563:SF1">
    <property type="entry name" value="AMINE OXIDASE [FLAVIN-CONTAINING] B"/>
    <property type="match status" value="1"/>
</dbReference>
<feature type="domain" description="Amine oxidase" evidence="6">
    <location>
        <begin position="19"/>
        <end position="458"/>
    </location>
</feature>
<accession>A0ABR1I5K1</accession>
<protein>
    <recommendedName>
        <fullName evidence="5">Amine oxidase</fullName>
        <ecNumber evidence="5">1.4.3.-</ecNumber>
    </recommendedName>
</protein>
<keyword evidence="5" id="KW-0285">Flavoprotein</keyword>
<dbReference type="PANTHER" id="PTHR43563">
    <property type="entry name" value="AMINE OXIDASE"/>
    <property type="match status" value="1"/>
</dbReference>
<comment type="catalytic activity">
    <reaction evidence="4">
        <text>a secondary aliphatic amine + O2 + H2O = a primary amine + an aldehyde + H2O2</text>
        <dbReference type="Rhea" id="RHEA:26414"/>
        <dbReference type="ChEBI" id="CHEBI:15377"/>
        <dbReference type="ChEBI" id="CHEBI:15379"/>
        <dbReference type="ChEBI" id="CHEBI:16240"/>
        <dbReference type="ChEBI" id="CHEBI:17478"/>
        <dbReference type="ChEBI" id="CHEBI:58855"/>
        <dbReference type="ChEBI" id="CHEBI:65296"/>
        <dbReference type="EC" id="1.4.3.4"/>
    </reaction>
</comment>
<dbReference type="InterPro" id="IPR001613">
    <property type="entry name" value="Flavin_amine_oxidase"/>
</dbReference>
<dbReference type="PRINTS" id="PR00757">
    <property type="entry name" value="AMINEOXDASEF"/>
</dbReference>
<dbReference type="SUPFAM" id="SSF54373">
    <property type="entry name" value="FAD-linked reductases, C-terminal domain"/>
    <property type="match status" value="1"/>
</dbReference>
<proteinExistence type="inferred from homology"/>
<dbReference type="Gene3D" id="3.50.50.60">
    <property type="entry name" value="FAD/NAD(P)-binding domain"/>
    <property type="match status" value="1"/>
</dbReference>
<dbReference type="InterPro" id="IPR050703">
    <property type="entry name" value="Flavin_MAO"/>
</dbReference>
<comment type="similarity">
    <text evidence="2 5">Belongs to the flavin monoamine oxidase family.</text>
</comment>
<dbReference type="InterPro" id="IPR002937">
    <property type="entry name" value="Amino_oxidase"/>
</dbReference>
<gene>
    <name evidence="7" type="ORF">QQZ08_005340</name>
</gene>